<feature type="domain" description="DUF4815" evidence="1">
    <location>
        <begin position="13"/>
        <end position="592"/>
    </location>
</feature>
<protein>
    <submittedName>
        <fullName evidence="2">DUF4815 domain-containing protein</fullName>
    </submittedName>
</protein>
<accession>A0A524RW16</accession>
<evidence type="ECO:0000313" key="2">
    <source>
        <dbReference type="EMBL" id="TGH28149.1"/>
    </source>
</evidence>
<organism evidence="2 3">
    <name type="scientific">Aphanocapsa feldmannii 277cI</name>
    <dbReference type="NCBI Taxonomy" id="2507554"/>
    <lineage>
        <taxon>Bacteria</taxon>
        <taxon>Bacillati</taxon>
        <taxon>Cyanobacteriota</taxon>
        <taxon>Cyanophyceae</taxon>
        <taxon>Oscillatoriophycideae</taxon>
        <taxon>Chroococcales</taxon>
        <taxon>Microcystaceae</taxon>
        <taxon>Aphanocapsa</taxon>
    </lineage>
</organism>
<gene>
    <name evidence="2" type="ORF">ERJ68_00075</name>
</gene>
<dbReference type="Gene3D" id="2.40.30.20">
    <property type="match status" value="1"/>
</dbReference>
<dbReference type="InterPro" id="IPR023366">
    <property type="entry name" value="ATP_synth_asu-like_sf"/>
</dbReference>
<evidence type="ECO:0000313" key="3">
    <source>
        <dbReference type="Proteomes" id="UP000315454"/>
    </source>
</evidence>
<dbReference type="EMBL" id="SRMN01000001">
    <property type="protein sequence ID" value="TGH28149.1"/>
    <property type="molecule type" value="Genomic_DNA"/>
</dbReference>
<dbReference type="AlphaFoldDB" id="A0A524RW16"/>
<dbReference type="InterPro" id="IPR032096">
    <property type="entry name" value="DUF4815"/>
</dbReference>
<reference evidence="2 3" key="1">
    <citation type="journal article" date="2019" name="mSystems">
        <title>Life at home and on the roam: Genomic adaptions reflect the dual lifestyle of an intracellular, facultative symbiont.</title>
        <authorList>
            <person name="Burgsdorf I."/>
        </authorList>
    </citation>
    <scope>NUCLEOTIDE SEQUENCE [LARGE SCALE GENOMIC DNA]</scope>
    <source>
        <strain evidence="2">277cI</strain>
    </source>
</reference>
<proteinExistence type="predicted"/>
<evidence type="ECO:0000259" key="1">
    <source>
        <dbReference type="Pfam" id="PF16075"/>
    </source>
</evidence>
<sequence>MAVDLDQLQGYVDHGAPAADLERLLYIANRGLQSAELNHQQLLAIARLRAVGDALFRDGAVIRGEPPVFAAAQPGDTTVSVRCLPSRIYLDGMVRQVSAGQLVIPRAGEVQIGVVLTEHVLTEQDDATYRDPAPGTRNHGEPGAARLHRRARWGHSGEGDTGLFCPVYPVKDGAPLATLRDEGSQSPWITDLERYDREANGNYVVEGLEPSVAPHVSGSQTNDYMVRSGVANISGRKIDIPASLRLPTAEDPQIERITAEPQQAAGSIRLNHHPLVAVHELVQIVAATATVTRGGAAGGRDGLPHVGVVSIQSVTQGATVYSEATDFLLDGDVIDWSPVAGAEPASGSTYQVAYQRTRSLVPDAHDIDLQAGRMTVHSVVSGSQVLVDYSWKLPRVDRLCLTIDGELGWVLGVSRRFGVQPPPVPSTLLLLATVTQRWGQTPLLEADGTRAVPYDALQRLIHRVDDLFALVAVERLQRDISSREPTAQRGVFVDPFLDDDLRDQGLSQDAAIVDGELLLPLDPTVLAARPATPLAARDAQGWMLPYVDEVILSQTLATGSSPINPYQAFEPIPAAVSLIPQVDRWVRIQTTWRSALTRRITTIESRGLRSTTSQTTAVRVVNDQTRAAEQLRPIPVRFLAAGFQPGEHLDQLVFDGLDLTPDGVVADSLGRLSGRFRIPSGIPSGIKSVVLLGAQGSRGETRFIGQPRIRTIDQQRINTIVTRRFDPLAQTIRLSSSRWVTAVDVQFMARGNTDHIVVCELRTVEAGVPSQVTLAEGVLAGSDIDTTTGVWSTIRFSQPVFLLAGEEYAIVLLTDDAIHAVAIAELGQFDRTAGSYVTEQPYAIGTLLKSSNASTWTPVQEADMTFRLHAAWFTARERPVDLGMVVISTVERINRSGDVATITSAAPHGLAVGDAVHISGAAQADYNGRHTVVHVPSETTIGVSVSGRPDSPATASAGQQMLVMPAGITDILPLATAELPSADATVVFRYVASDGSVALSAGLDERIALDAVIEQPLRLYAVLQGNTGTISPLLFPAVQTLVASQAEAAIYISRAFSCGAGSRVIVTLQAAITSPASLTVALQNASDGWVNVAQTASRPAQEGWVELDHEISAFTAAGTTTRVRLTLSGTARYRPRVRDLRVVVTGAT</sequence>
<comment type="caution">
    <text evidence="2">The sequence shown here is derived from an EMBL/GenBank/DDBJ whole genome shotgun (WGS) entry which is preliminary data.</text>
</comment>
<dbReference type="Proteomes" id="UP000315454">
    <property type="component" value="Unassembled WGS sequence"/>
</dbReference>
<dbReference type="Pfam" id="PF16075">
    <property type="entry name" value="DUF4815"/>
    <property type="match status" value="1"/>
</dbReference>
<name>A0A524RW16_9CHRO</name>